<evidence type="ECO:0000259" key="1">
    <source>
        <dbReference type="Pfam" id="PF03372"/>
    </source>
</evidence>
<sequence length="214" mass="24643">MYEWEQMIHVSYSRRGSREQEVVVSAIYGSPNAANRTALWTEIKRLARQTTLPWILIGDFNSILRPADRMGGAGYQEARVQQFRSCVNVFQLHEVGFVGPSFTWRRWNLSQRLDRALCNRQWLLKFPDVTTKHLARVGSDHRPILALSAPPRQNRRDRPYRFLAAWLGHENFPRALLMHGLAVPICWGSSRTLLKTCRCGIGRCLGILLDARDS</sequence>
<dbReference type="SUPFAM" id="SSF56219">
    <property type="entry name" value="DNase I-like"/>
    <property type="match status" value="1"/>
</dbReference>
<protein>
    <recommendedName>
        <fullName evidence="1">Endonuclease/exonuclease/phosphatase domain-containing protein</fullName>
    </recommendedName>
</protein>
<dbReference type="GO" id="GO:0003824">
    <property type="term" value="F:catalytic activity"/>
    <property type="evidence" value="ECO:0007669"/>
    <property type="project" value="InterPro"/>
</dbReference>
<feature type="domain" description="Endonuclease/exonuclease/phosphatase" evidence="1">
    <location>
        <begin position="26"/>
        <end position="141"/>
    </location>
</feature>
<dbReference type="Proteomes" id="UP001497516">
    <property type="component" value="Chromosome 7"/>
</dbReference>
<dbReference type="InterPro" id="IPR036691">
    <property type="entry name" value="Endo/exonu/phosph_ase_sf"/>
</dbReference>
<evidence type="ECO:0000313" key="2">
    <source>
        <dbReference type="EMBL" id="CAL1401386.1"/>
    </source>
</evidence>
<dbReference type="AlphaFoldDB" id="A0AAV2FSU4"/>
<organism evidence="2 3">
    <name type="scientific">Linum trigynum</name>
    <dbReference type="NCBI Taxonomy" id="586398"/>
    <lineage>
        <taxon>Eukaryota</taxon>
        <taxon>Viridiplantae</taxon>
        <taxon>Streptophyta</taxon>
        <taxon>Embryophyta</taxon>
        <taxon>Tracheophyta</taxon>
        <taxon>Spermatophyta</taxon>
        <taxon>Magnoliopsida</taxon>
        <taxon>eudicotyledons</taxon>
        <taxon>Gunneridae</taxon>
        <taxon>Pentapetalae</taxon>
        <taxon>rosids</taxon>
        <taxon>fabids</taxon>
        <taxon>Malpighiales</taxon>
        <taxon>Linaceae</taxon>
        <taxon>Linum</taxon>
    </lineage>
</organism>
<gene>
    <name evidence="2" type="ORF">LTRI10_LOCUS41446</name>
</gene>
<dbReference type="EMBL" id="OZ034820">
    <property type="protein sequence ID" value="CAL1401386.1"/>
    <property type="molecule type" value="Genomic_DNA"/>
</dbReference>
<evidence type="ECO:0000313" key="3">
    <source>
        <dbReference type="Proteomes" id="UP001497516"/>
    </source>
</evidence>
<dbReference type="Gene3D" id="3.60.10.10">
    <property type="entry name" value="Endonuclease/exonuclease/phosphatase"/>
    <property type="match status" value="1"/>
</dbReference>
<dbReference type="PANTHER" id="PTHR33710">
    <property type="entry name" value="BNAC02G09200D PROTEIN"/>
    <property type="match status" value="1"/>
</dbReference>
<name>A0AAV2FSU4_9ROSI</name>
<reference evidence="2 3" key="1">
    <citation type="submission" date="2024-04" db="EMBL/GenBank/DDBJ databases">
        <authorList>
            <person name="Fracassetti M."/>
        </authorList>
    </citation>
    <scope>NUCLEOTIDE SEQUENCE [LARGE SCALE GENOMIC DNA]</scope>
</reference>
<dbReference type="Pfam" id="PF03372">
    <property type="entry name" value="Exo_endo_phos"/>
    <property type="match status" value="1"/>
</dbReference>
<keyword evidence="3" id="KW-1185">Reference proteome</keyword>
<accession>A0AAV2FSU4</accession>
<dbReference type="PANTHER" id="PTHR33710:SF77">
    <property type="entry name" value="DNASE I-LIKE SUPERFAMILY PROTEIN"/>
    <property type="match status" value="1"/>
</dbReference>
<dbReference type="InterPro" id="IPR005135">
    <property type="entry name" value="Endo/exonuclease/phosphatase"/>
</dbReference>
<proteinExistence type="predicted"/>